<keyword evidence="4" id="KW-1185">Reference proteome</keyword>
<protein>
    <submittedName>
        <fullName evidence="3">Type III restriction protein res subunit</fullName>
    </submittedName>
</protein>
<dbReference type="Pfam" id="PF04851">
    <property type="entry name" value="ResIII"/>
    <property type="match status" value="1"/>
</dbReference>
<dbReference type="GO" id="GO:0003677">
    <property type="term" value="F:DNA binding"/>
    <property type="evidence" value="ECO:0007669"/>
    <property type="project" value="InterPro"/>
</dbReference>
<feature type="domain" description="Helicase ATP-binding" evidence="2">
    <location>
        <begin position="160"/>
        <end position="340"/>
    </location>
</feature>
<dbReference type="SUPFAM" id="SSF52540">
    <property type="entry name" value="P-loop containing nucleoside triphosphate hydrolases"/>
    <property type="match status" value="2"/>
</dbReference>
<evidence type="ECO:0000256" key="1">
    <source>
        <dbReference type="SAM" id="Coils"/>
    </source>
</evidence>
<dbReference type="GO" id="GO:0005524">
    <property type="term" value="F:ATP binding"/>
    <property type="evidence" value="ECO:0007669"/>
    <property type="project" value="InterPro"/>
</dbReference>
<dbReference type="eggNOG" id="COG1061">
    <property type="taxonomic scope" value="Bacteria"/>
</dbReference>
<proteinExistence type="predicted"/>
<name>F4H3W7_CELFA</name>
<dbReference type="SMART" id="SM00487">
    <property type="entry name" value="DEXDc"/>
    <property type="match status" value="1"/>
</dbReference>
<dbReference type="REBASE" id="35614">
    <property type="entry name" value="Cfi484ORF40P"/>
</dbReference>
<evidence type="ECO:0000313" key="3">
    <source>
        <dbReference type="EMBL" id="AEE44191.1"/>
    </source>
</evidence>
<dbReference type="InterPro" id="IPR006935">
    <property type="entry name" value="Helicase/UvrB_N"/>
</dbReference>
<keyword evidence="1" id="KW-0175">Coiled coil</keyword>
<dbReference type="EMBL" id="CP002666">
    <property type="protein sequence ID" value="AEE44191.1"/>
    <property type="molecule type" value="Genomic_DNA"/>
</dbReference>
<dbReference type="AlphaFoldDB" id="F4H3W7"/>
<dbReference type="Gene3D" id="3.40.50.300">
    <property type="entry name" value="P-loop containing nucleotide triphosphate hydrolases"/>
    <property type="match status" value="2"/>
</dbReference>
<dbReference type="PROSITE" id="PS51192">
    <property type="entry name" value="HELICASE_ATP_BIND_1"/>
    <property type="match status" value="1"/>
</dbReference>
<feature type="coiled-coil region" evidence="1">
    <location>
        <begin position="815"/>
        <end position="842"/>
    </location>
</feature>
<evidence type="ECO:0000313" key="4">
    <source>
        <dbReference type="Proteomes" id="UP000008460"/>
    </source>
</evidence>
<dbReference type="GO" id="GO:0016787">
    <property type="term" value="F:hydrolase activity"/>
    <property type="evidence" value="ECO:0007669"/>
    <property type="project" value="InterPro"/>
</dbReference>
<reference evidence="3 4" key="1">
    <citation type="submission" date="2011-04" db="EMBL/GenBank/DDBJ databases">
        <title>Complete sequence of Cellulomonas fimi ATCC 484.</title>
        <authorList>
            <consortium name="US DOE Joint Genome Institute"/>
            <person name="Lucas S."/>
            <person name="Han J."/>
            <person name="Lapidus A."/>
            <person name="Cheng J.-F."/>
            <person name="Goodwin L."/>
            <person name="Pitluck S."/>
            <person name="Peters L."/>
            <person name="Chertkov O."/>
            <person name="Detter J.C."/>
            <person name="Han C."/>
            <person name="Tapia R."/>
            <person name="Land M."/>
            <person name="Hauser L."/>
            <person name="Kyrpides N."/>
            <person name="Ivanova N."/>
            <person name="Ovchinnikova G."/>
            <person name="Pagani I."/>
            <person name="Mead D."/>
            <person name="Brumm P."/>
            <person name="Woyke T."/>
        </authorList>
    </citation>
    <scope>NUCLEOTIDE SEQUENCE [LARGE SCALE GENOMIC DNA]</scope>
    <source>
        <strain evidence="4">ATCC 484 / DSM 20113 / JCM 1341 / NBRC 15513 / NCIMB 8980 / NCTC 7547</strain>
    </source>
</reference>
<dbReference type="STRING" id="590998.Celf_0040"/>
<dbReference type="InterPro" id="IPR027417">
    <property type="entry name" value="P-loop_NTPase"/>
</dbReference>
<dbReference type="KEGG" id="cfi:Celf_0040"/>
<organism evidence="3 4">
    <name type="scientific">Cellulomonas fimi (strain ATCC 484 / DSM 20113 / JCM 1341 / CCUG 24087 / LMG 16345 / NBRC 15513 / NCIMB 8980 / NCTC 7547 / NRS-133)</name>
    <dbReference type="NCBI Taxonomy" id="590998"/>
    <lineage>
        <taxon>Bacteria</taxon>
        <taxon>Bacillati</taxon>
        <taxon>Actinomycetota</taxon>
        <taxon>Actinomycetes</taxon>
        <taxon>Micrococcales</taxon>
        <taxon>Cellulomonadaceae</taxon>
        <taxon>Cellulomonas</taxon>
    </lineage>
</organism>
<dbReference type="InterPro" id="IPR014001">
    <property type="entry name" value="Helicase_ATP-bd"/>
</dbReference>
<accession>F4H3W7</accession>
<dbReference type="HOGENOM" id="CLU_005929_0_0_11"/>
<sequence length="1118" mass="126272">MSSYTPKIRTFDEVVPMVYSWTTPSVLSPDGTTFLEAAGWEKVGYTEGDVDARIAQQASQMGGMVQKRRLWAYKARFITEGGRWFTDHDFHSYLRQQGVKRFEDQGKTEWHQFAGMPKTSREYFSAFIMQDFAVAQTVEPQDYKLRPEQRQAVEQALTAFGTTVEGKEALWNAKPRFGKTLTTYDLMQRMDVKRALIVTNRPAIANSWFDDYQKFVAHRTTYQFVSDSPSLDKRRPMTRDQWKAYSLEHQDRDPRLIEFVSLQDLKGSLYFGGSFDKLKYIADTQWDLLVIDEAHEGIDTTKTDIAFDKIKRTHTLHLSGTPFKALAKGRFSQDQIFNWTYEDEQAAKADWSDETQDNPYAQLPKLNLFTYQLSRMVTDRLAEGVALDEESGNVDYTFDLAEFFATKDNGYFIYESDVRRFLDALTTQEKYPFSTSELRDEVRHSFWLLNRVASAKALERLLKAHPVFRDYTVILAAGDGRPSAEDGDGLDEAVDDLATAGKSFDKVREAIARADGSGGRTITLSVGQLTTGVTVPEWTAVIMLSNLSSPALYMQAAFRAQNPHTFVRGDKVLQKKNAYIFDFAPERTLTIFDQFANNLAARPPVDGVERRGNIRRLLNFFPILGEDTEGQMIELDAEKVLTFPQVFKAREVVRRGFLSNLLFANVSGIFRAVEHFEDILNRLPVAKEKKVEKGTPVDVPVPPPTTDAEGNVQLDFETVINPKVAEIGKPIYSNEDVPSLDPAIVKAEQAAKQIAAVVSEKSRETREKLAAEYKMKATRVIADEKATEAQVGSKVERAFIDHQIALNHIEAEAKHAATEVELKVLEMKKAEAKADLDAQVRAIVHETLDTITETIVKREETRKAQASVNKTLDAARDHLRGFARTIPMFVMAYGDRDITLANFDDYTPSDVFAEVTGITEEDFRKLRDGREITDPTTGEVTRVPGLFDQAVFDQAMQEFLTKKEELADYFDPALTEDIFAYIPQQNTSLVFTPKPVVQMMCDALEAGNPGIFSDAKKTFADPFSTAGLFCMELVRRLDVGLTEAIPDPAERLEHIFTRQVFEMSPNKILHDITLEAVSGGVPERRAWLEDSGHFRVADISKLSSQEREALVDEMLGDA</sequence>
<dbReference type="RefSeq" id="WP_013769221.1">
    <property type="nucleotide sequence ID" value="NC_015514.1"/>
</dbReference>
<dbReference type="Proteomes" id="UP000008460">
    <property type="component" value="Chromosome"/>
</dbReference>
<evidence type="ECO:0000259" key="2">
    <source>
        <dbReference type="PROSITE" id="PS51192"/>
    </source>
</evidence>
<gene>
    <name evidence="3" type="ordered locus">Celf_0040</name>
</gene>